<comment type="caution">
    <text evidence="23">Lacks conserved residue(s) required for the propagation of feature annotation.</text>
</comment>
<comment type="similarity">
    <text evidence="1">Belongs to the neurexin family.</text>
</comment>
<feature type="region of interest" description="Disordered" evidence="24">
    <location>
        <begin position="198"/>
        <end position="220"/>
    </location>
</feature>
<feature type="domain" description="Laminin G" evidence="27">
    <location>
        <begin position="690"/>
        <end position="854"/>
    </location>
</feature>
<dbReference type="SMART" id="SM00294">
    <property type="entry name" value="4.1m"/>
    <property type="match status" value="1"/>
</dbReference>
<keyword evidence="2" id="KW-1003">Cell membrane</keyword>
<feature type="region of interest" description="Disordered" evidence="24">
    <location>
        <begin position="1407"/>
        <end position="1440"/>
    </location>
</feature>
<feature type="region of interest" description="Disordered" evidence="24">
    <location>
        <begin position="1288"/>
        <end position="1353"/>
    </location>
</feature>
<keyword evidence="8" id="KW-0106">Calcium</keyword>
<keyword evidence="11 25" id="KW-1133">Transmembrane helix</keyword>
<dbReference type="InterPro" id="IPR050372">
    <property type="entry name" value="Neurexin-related_CASP"/>
</dbReference>
<dbReference type="GO" id="GO:0042297">
    <property type="term" value="P:vocal learning"/>
    <property type="evidence" value="ECO:0007669"/>
    <property type="project" value="UniProtKB-ARBA"/>
</dbReference>
<evidence type="ECO:0000256" key="19">
    <source>
        <dbReference type="ARBA" id="ARBA00044151"/>
    </source>
</evidence>
<proteinExistence type="inferred from homology"/>
<feature type="signal peptide" evidence="26">
    <location>
        <begin position="1"/>
        <end position="25"/>
    </location>
</feature>
<evidence type="ECO:0000256" key="18">
    <source>
        <dbReference type="ARBA" id="ARBA00035005"/>
    </source>
</evidence>
<keyword evidence="12" id="KW-0770">Synapse</keyword>
<evidence type="ECO:0000256" key="20">
    <source>
        <dbReference type="ARBA" id="ARBA00044281"/>
    </source>
</evidence>
<feature type="domain" description="EGF-like" evidence="28">
    <location>
        <begin position="648"/>
        <end position="685"/>
    </location>
</feature>
<feature type="domain" description="EGF-like" evidence="28">
    <location>
        <begin position="219"/>
        <end position="256"/>
    </location>
</feature>
<dbReference type="Pfam" id="PF02210">
    <property type="entry name" value="Laminin_G_2"/>
    <property type="match status" value="6"/>
</dbReference>
<evidence type="ECO:0000256" key="8">
    <source>
        <dbReference type="ARBA" id="ARBA00022837"/>
    </source>
</evidence>
<dbReference type="Proteomes" id="UP000504640">
    <property type="component" value="Unplaced"/>
</dbReference>
<feature type="domain" description="EGF-like" evidence="28">
    <location>
        <begin position="1046"/>
        <end position="1083"/>
    </location>
</feature>
<keyword evidence="17" id="KW-0966">Cell projection</keyword>
<evidence type="ECO:0000256" key="9">
    <source>
        <dbReference type="ARBA" id="ARBA00022889"/>
    </source>
</evidence>
<dbReference type="GO" id="GO:0030534">
    <property type="term" value="P:adult behavior"/>
    <property type="evidence" value="ECO:0007669"/>
    <property type="project" value="UniProtKB-ARBA"/>
</dbReference>
<keyword evidence="15" id="KW-0325">Glycoprotein</keyword>
<dbReference type="InterPro" id="IPR001791">
    <property type="entry name" value="Laminin_G"/>
</dbReference>
<evidence type="ECO:0000256" key="6">
    <source>
        <dbReference type="ARBA" id="ARBA00022729"/>
    </source>
</evidence>
<dbReference type="FunFam" id="2.10.25.10:FF:000029">
    <property type="entry name" value="neurexin-1 isoform X1"/>
    <property type="match status" value="1"/>
</dbReference>
<evidence type="ECO:0000256" key="2">
    <source>
        <dbReference type="ARBA" id="ARBA00022475"/>
    </source>
</evidence>
<organism evidence="29 30">
    <name type="scientific">Sapajus apella</name>
    <name type="common">Brown-capped capuchin</name>
    <name type="synonym">Cebus apella</name>
    <dbReference type="NCBI Taxonomy" id="9515"/>
    <lineage>
        <taxon>Eukaryota</taxon>
        <taxon>Metazoa</taxon>
        <taxon>Chordata</taxon>
        <taxon>Craniata</taxon>
        <taxon>Vertebrata</taxon>
        <taxon>Euteleostomi</taxon>
        <taxon>Mammalia</taxon>
        <taxon>Eutheria</taxon>
        <taxon>Euarchontoglires</taxon>
        <taxon>Primates</taxon>
        <taxon>Haplorrhini</taxon>
        <taxon>Platyrrhini</taxon>
        <taxon>Cebidae</taxon>
        <taxon>Cebinae</taxon>
        <taxon>Sapajus</taxon>
    </lineage>
</organism>
<dbReference type="InterPro" id="IPR003585">
    <property type="entry name" value="Neurexin-like"/>
</dbReference>
<dbReference type="SMART" id="SM00181">
    <property type="entry name" value="EGF"/>
    <property type="match status" value="3"/>
</dbReference>
<dbReference type="GO" id="GO:0046872">
    <property type="term" value="F:metal ion binding"/>
    <property type="evidence" value="ECO:0007669"/>
    <property type="project" value="UniProtKB-KW"/>
</dbReference>
<evidence type="ECO:0000256" key="11">
    <source>
        <dbReference type="ARBA" id="ARBA00022989"/>
    </source>
</evidence>
<evidence type="ECO:0000256" key="17">
    <source>
        <dbReference type="ARBA" id="ARBA00023273"/>
    </source>
</evidence>
<feature type="domain" description="Laminin G" evidence="27">
    <location>
        <begin position="452"/>
        <end position="644"/>
    </location>
</feature>
<dbReference type="Gene3D" id="2.60.120.200">
    <property type="match status" value="6"/>
</dbReference>
<dbReference type="FunFam" id="2.60.120.200:FF:000003">
    <property type="entry name" value="neurexin-1 isoform X1"/>
    <property type="match status" value="1"/>
</dbReference>
<evidence type="ECO:0000256" key="25">
    <source>
        <dbReference type="SAM" id="Phobius"/>
    </source>
</evidence>
<keyword evidence="9" id="KW-0130">Cell adhesion</keyword>
<evidence type="ECO:0000256" key="14">
    <source>
        <dbReference type="ARBA" id="ARBA00023157"/>
    </source>
</evidence>
<evidence type="ECO:0000256" key="13">
    <source>
        <dbReference type="ARBA" id="ARBA00023136"/>
    </source>
</evidence>
<evidence type="ECO:0000256" key="26">
    <source>
        <dbReference type="SAM" id="SignalP"/>
    </source>
</evidence>
<evidence type="ECO:0000256" key="3">
    <source>
        <dbReference type="ARBA" id="ARBA00022536"/>
    </source>
</evidence>
<dbReference type="PANTHER" id="PTHR15036:SF51">
    <property type="entry name" value="NEUREXIN-1"/>
    <property type="match status" value="1"/>
</dbReference>
<feature type="chain" id="PRO_5026843874" description="Neurexin-1" evidence="26">
    <location>
        <begin position="26"/>
        <end position="1440"/>
    </location>
</feature>
<feature type="domain" description="Laminin G" evidence="27">
    <location>
        <begin position="30"/>
        <end position="217"/>
    </location>
</feature>
<evidence type="ECO:0000256" key="15">
    <source>
        <dbReference type="ARBA" id="ARBA00023180"/>
    </source>
</evidence>
<evidence type="ECO:0000259" key="27">
    <source>
        <dbReference type="PROSITE" id="PS50025"/>
    </source>
</evidence>
<dbReference type="PROSITE" id="PS50025">
    <property type="entry name" value="LAM_G_DOMAIN"/>
    <property type="match status" value="6"/>
</dbReference>
<evidence type="ECO:0000259" key="28">
    <source>
        <dbReference type="PROSITE" id="PS50026"/>
    </source>
</evidence>
<dbReference type="SMART" id="SM00282">
    <property type="entry name" value="LamG"/>
    <property type="match status" value="6"/>
</dbReference>
<dbReference type="CTD" id="9378"/>
<evidence type="ECO:0000256" key="23">
    <source>
        <dbReference type="PROSITE-ProRule" id="PRU00076"/>
    </source>
</evidence>
<dbReference type="PROSITE" id="PS50026">
    <property type="entry name" value="EGF_3"/>
    <property type="match status" value="3"/>
</dbReference>
<dbReference type="Gene3D" id="2.10.25.10">
    <property type="entry name" value="Laminin"/>
    <property type="match status" value="3"/>
</dbReference>
<evidence type="ECO:0000256" key="12">
    <source>
        <dbReference type="ARBA" id="ARBA00023018"/>
    </source>
</evidence>
<keyword evidence="3 23" id="KW-0245">EGF-like domain</keyword>
<evidence type="ECO:0000256" key="7">
    <source>
        <dbReference type="ARBA" id="ARBA00022737"/>
    </source>
</evidence>
<dbReference type="PANTHER" id="PTHR15036">
    <property type="entry name" value="PIKACHURIN-LIKE PROTEIN"/>
    <property type="match status" value="1"/>
</dbReference>
<dbReference type="GO" id="GO:0007158">
    <property type="term" value="P:neuron cell-cell adhesion"/>
    <property type="evidence" value="ECO:0007669"/>
    <property type="project" value="UniProtKB-ARBA"/>
</dbReference>
<evidence type="ECO:0000256" key="16">
    <source>
        <dbReference type="ARBA" id="ARBA00023207"/>
    </source>
</evidence>
<dbReference type="InterPro" id="IPR000152">
    <property type="entry name" value="EGF-type_Asp/Asn_hydroxyl_site"/>
</dbReference>
<dbReference type="InterPro" id="IPR000742">
    <property type="entry name" value="EGF"/>
</dbReference>
<evidence type="ECO:0000256" key="22">
    <source>
        <dbReference type="ARBA" id="ARBA00062920"/>
    </source>
</evidence>
<dbReference type="RefSeq" id="XP_032148116.1">
    <property type="nucleotide sequence ID" value="XM_032292225.1"/>
</dbReference>
<dbReference type="Pfam" id="PF00008">
    <property type="entry name" value="EGF"/>
    <property type="match status" value="1"/>
</dbReference>
<name>A0A6J3IZX5_SAPAP</name>
<keyword evidence="13 25" id="KW-0472">Membrane</keyword>
<feature type="domain" description="Laminin G" evidence="27">
    <location>
        <begin position="868"/>
        <end position="1043"/>
    </location>
</feature>
<dbReference type="FunFam" id="2.60.120.200:FF:000005">
    <property type="entry name" value="neurexin-1 isoform X1"/>
    <property type="match status" value="1"/>
</dbReference>
<dbReference type="GO" id="GO:0042734">
    <property type="term" value="C:presynaptic membrane"/>
    <property type="evidence" value="ECO:0007669"/>
    <property type="project" value="UniProtKB-SubCell"/>
</dbReference>
<dbReference type="GO" id="GO:0071625">
    <property type="term" value="P:vocalization behavior"/>
    <property type="evidence" value="ECO:0007669"/>
    <property type="project" value="UniProtKB-ARBA"/>
</dbReference>
<dbReference type="InterPro" id="IPR013320">
    <property type="entry name" value="ConA-like_dom_sf"/>
</dbReference>
<evidence type="ECO:0000256" key="5">
    <source>
        <dbReference type="ARBA" id="ARBA00022723"/>
    </source>
</evidence>
<feature type="domain" description="Laminin G" evidence="27">
    <location>
        <begin position="1089"/>
        <end position="1257"/>
    </location>
</feature>
<evidence type="ECO:0000256" key="10">
    <source>
        <dbReference type="ARBA" id="ARBA00022974"/>
    </source>
</evidence>
<keyword evidence="14" id="KW-1015">Disulfide bond</keyword>
<sequence>MGTALLQRGGCFLLCLSLLLLGCWAELGSGLEFPGAEGQWTRFPKWNACCESEMSFQLKTRSARGLVLYFDDEGFCDFLELILTRGGRLQLSFSIFCAEPATLLADTPVNDGAWHSVRIRRQFRNTTLFIDQAEAKWVEVKSKRRDMTVFSGLFVGGLPPELRAAALKLTLASVREREPFKGWIRDVRVNSSQVLPVDSGEVKLDDEPPNSGGGSPCEAGEEGEGGVCLNGGVCSVVDDQAVCDCSRTGFRGKDCSQGKEEYIATFKGSEYFCYDLSQNPIQSSSDEITLSFKTLQRNGLMLHTGKSADYVNLALKNGAVSLVINLGSGAFEALVEPVNGKFNDNAWHDVKVTRNLRQVTISVDGILTTTGYTQEDYTMLGSDDFFYVGGSPSTADLPGSPVSNNFMGCLKEVVYKNNDVRLELSRLAKQGDPKMKIHGVVAFKCENVATLDPITFETPESFISLPKWNAKKTGSISFDFRTTEPNGLILFSHGKPRHQKDAKHPQMIKVDFFAIEMLDGHLYLLLDMGSGTIKIKALLKKVNDGEWYHVDFQRDGRSGTISVNTLRTPYTAPGESEILDLDDELYLGGLPENKAGLVFPTEVWTALLNYGYVGCIRDLFIDGQSKDIRQMAEVQSTAGVKPSCSRETAKPCLSNPCKNNGMCRDGWNRYVCDCSGTGYLGRSCEREATVLSYDGSMFMKIQLPVVMHTEAEDVSLRFRSQRAYGILMATTSRDSADTLRLELDAGRVKLTVNLGKGPETLFAGYNLNDNEWHTVRVVRRGKSLKLTVDDQQAMTGQMAGDHTRLEFHNIETGIITERRYLSSVPSNFIGHLQSLTFNGMAYIDLCKNGDIDYCELNARFGFRNIIADPVTFKTKSSYVALATLQAYTSMHLFFQFKTTSLDGLILYNSGDGNDFIVVELVKGYLHYVFDLGNGANLIKGSSNKPLNDNQWHNVMISRDTSNLHTVKIDTKITTQITAGARNLDLKSDLYIGGVAKETYKSLPKLVHAKEGFQGCLASVDLNGRLPDLISDALFCNGQIERGCEGPSTTCQEDSCSNQGVCLQQWDGFSCDCSMTSFSGPLCNDPGTTYIFSKGGGQITYKWPPNDRPSTRADRLAIGFSTVQKEAVLVRVDSSSGLGDYLELHIHQGKIGVKFNVGTDDIAIEESNAIINDGKYHVVRFTRSGGNATLQVDSWPVIERYPAGRQLTIFNSQATIIIGGKEQGQPFQGQLSGLYYNGLKVLNMAAENDANIAIVGNVRLVGEVPSSMTTESTATAMQSEMSTSIMETTTTLATSTARRGKPPTKEPISQTTDDILVASAECPSDDEDIDPCEPSSGGLANPTRAGGREPYPGSAEVIRESSSTTGMVVGIVAAAALCILILLYAMYKYRNRDEGSYHVDESRNYISNSAQSNGAVVKEKQPSSAKSANKNKKNKDKEYYV</sequence>
<dbReference type="PROSITE" id="PS00010">
    <property type="entry name" value="ASX_HYDROXYL"/>
    <property type="match status" value="1"/>
</dbReference>
<keyword evidence="29" id="KW-1185">Reference proteome</keyword>
<dbReference type="FunFam" id="2.60.120.200:FF:000004">
    <property type="entry name" value="neurexin-1 isoform X1"/>
    <property type="match status" value="1"/>
</dbReference>
<keyword evidence="5" id="KW-0479">Metal-binding</keyword>
<accession>A0A6J3IZX5</accession>
<comment type="subunit">
    <text evidence="22">Interacts (via laminin G-like domain 2 and/or laminin G-like domain 6) with NLGN1 forming a heterotetramer, where one NLGN1 dimer interacts with one NRXN1 dimer. Also interacts (via laminin G-like domain 2 and/or laminin G-like domain 6) with NLGN2, NLGN3 and NLGN4L; interactions with NLGN1, NLGN2, NLGN3 and NLGN4L are calcium-dependent. Interacts (via cytoplasmic C-terminal region) with CASK (via the PDZ, SH3 and guanylate kinase-like domains). Interacts (via cytoplasmic C-terminus) with CASKIN1 and APBA1. Interacts (via laminin G-like domain 2) with NXPH1 and NXPH3. Alpha-type isoforms (neurexin-1-alpha) interact (via laminin G-like domain 2 and/or laminin G-like domain 6) with DAG1 (via alpha-dystroglycan chain). Interacts with LRRTM1, LRRTM2, LRRTM3 and LRRTM4. Interacts with SYT13 and SYTL1. Interacts with CBLN1, CBLN2 and, less avidly, with CBLN4. Interacts with CLSTN3.</text>
</comment>
<keyword evidence="4 25" id="KW-0812">Transmembrane</keyword>
<dbReference type="SUPFAM" id="SSF49899">
    <property type="entry name" value="Concanavalin A-like lectins/glucanases"/>
    <property type="match status" value="6"/>
</dbReference>
<protein>
    <recommendedName>
        <fullName evidence="19">Neurexin-1</fullName>
    </recommendedName>
    <alternativeName>
        <fullName evidence="21">Neurexin I-alpha</fullName>
    </alternativeName>
    <alternativeName>
        <fullName evidence="20">Neurexin-1-alpha</fullName>
    </alternativeName>
</protein>
<keyword evidence="7" id="KW-0677">Repeat</keyword>
<dbReference type="FunFam" id="2.60.120.200:FF:000007">
    <property type="entry name" value="neurexin-1 isoform X1"/>
    <property type="match status" value="1"/>
</dbReference>
<gene>
    <name evidence="30" type="primary">NRXN1</name>
</gene>
<dbReference type="FunFam" id="2.60.120.200:FF:000014">
    <property type="entry name" value="neurexin-1 isoform X1"/>
    <property type="match status" value="1"/>
</dbReference>
<dbReference type="GO" id="GO:0035176">
    <property type="term" value="P:social behavior"/>
    <property type="evidence" value="ECO:0007669"/>
    <property type="project" value="UniProtKB-ARBA"/>
</dbReference>
<keyword evidence="16" id="KW-0357">Heparan sulfate</keyword>
<evidence type="ECO:0000313" key="29">
    <source>
        <dbReference type="Proteomes" id="UP000504640"/>
    </source>
</evidence>
<evidence type="ECO:0000313" key="30">
    <source>
        <dbReference type="RefSeq" id="XP_032148116.1"/>
    </source>
</evidence>
<comment type="subcellular location">
    <subcellularLocation>
        <location evidence="18">Presynaptic cell membrane</location>
        <topology evidence="18">Single-pass type I membrane protein</topology>
    </subcellularLocation>
</comment>
<dbReference type="FunFam" id="2.60.120.200:FF:000001">
    <property type="entry name" value="neurexin-1 isoform X1"/>
    <property type="match status" value="1"/>
</dbReference>
<feature type="transmembrane region" description="Helical" evidence="25">
    <location>
        <begin position="1366"/>
        <end position="1386"/>
    </location>
</feature>
<reference evidence="30" key="1">
    <citation type="submission" date="2025-08" db="UniProtKB">
        <authorList>
            <consortium name="RefSeq"/>
        </authorList>
    </citation>
    <scope>IDENTIFICATION</scope>
    <source>
        <tissue evidence="30">Blood</tissue>
    </source>
</reference>
<evidence type="ECO:0000256" key="21">
    <source>
        <dbReference type="ARBA" id="ARBA00044347"/>
    </source>
</evidence>
<keyword evidence="10" id="KW-0654">Proteoglycan</keyword>
<evidence type="ECO:0000256" key="1">
    <source>
        <dbReference type="ARBA" id="ARBA00010241"/>
    </source>
</evidence>
<dbReference type="GeneID" id="116560675"/>
<evidence type="ECO:0000256" key="24">
    <source>
        <dbReference type="SAM" id="MobiDB-lite"/>
    </source>
</evidence>
<dbReference type="FunFam" id="2.10.25.10:FF:000167">
    <property type="entry name" value="neurexin-1 isoform X1"/>
    <property type="match status" value="1"/>
</dbReference>
<dbReference type="CDD" id="cd00110">
    <property type="entry name" value="LamG"/>
    <property type="match status" value="6"/>
</dbReference>
<evidence type="ECO:0000256" key="4">
    <source>
        <dbReference type="ARBA" id="ARBA00022692"/>
    </source>
</evidence>
<dbReference type="CDD" id="cd00054">
    <property type="entry name" value="EGF_CA"/>
    <property type="match status" value="1"/>
</dbReference>
<feature type="domain" description="Laminin G" evidence="27">
    <location>
        <begin position="263"/>
        <end position="445"/>
    </location>
</feature>
<keyword evidence="6 26" id="KW-0732">Signal</keyword>
<dbReference type="FunFam" id="2.10.25.10:FF:000015">
    <property type="entry name" value="neurexin-1 isoform X1"/>
    <property type="match status" value="1"/>
</dbReference>